<dbReference type="InterPro" id="IPR012373">
    <property type="entry name" value="Ferrdict_sens_TM"/>
</dbReference>
<evidence type="ECO:0000313" key="4">
    <source>
        <dbReference type="Proteomes" id="UP000187891"/>
    </source>
</evidence>
<dbReference type="EMBL" id="FMUE01000011">
    <property type="protein sequence ID" value="SCX32318.1"/>
    <property type="molecule type" value="Genomic_DNA"/>
</dbReference>
<dbReference type="Pfam" id="PF16220">
    <property type="entry name" value="DUF4880"/>
    <property type="match status" value="1"/>
</dbReference>
<reference evidence="4" key="1">
    <citation type="submission" date="2016-10" db="EMBL/GenBank/DDBJ databases">
        <authorList>
            <person name="Wibberg D."/>
        </authorList>
    </citation>
    <scope>NUCLEOTIDE SEQUENCE [LARGE SCALE GENOMIC DNA]</scope>
</reference>
<gene>
    <name evidence="3" type="ORF">DSM25559_3898</name>
</gene>
<dbReference type="InterPro" id="IPR006860">
    <property type="entry name" value="FecR"/>
</dbReference>
<protein>
    <submittedName>
        <fullName evidence="3">Fec operon regulator FecR</fullName>
    </submittedName>
</protein>
<dbReference type="PANTHER" id="PTHR30273:SF2">
    <property type="entry name" value="PROTEIN FECR"/>
    <property type="match status" value="1"/>
</dbReference>
<accession>A0A1R3TYJ4</accession>
<dbReference type="PANTHER" id="PTHR30273">
    <property type="entry name" value="PERIPLASMIC SIGNAL SENSOR AND SIGMA FACTOR ACTIVATOR FECR-RELATED"/>
    <property type="match status" value="1"/>
</dbReference>
<proteinExistence type="predicted"/>
<dbReference type="PIRSF" id="PIRSF018266">
    <property type="entry name" value="FecR"/>
    <property type="match status" value="1"/>
</dbReference>
<evidence type="ECO:0000313" key="3">
    <source>
        <dbReference type="EMBL" id="SCX32318.1"/>
    </source>
</evidence>
<dbReference type="InterPro" id="IPR032623">
    <property type="entry name" value="FecR_N"/>
</dbReference>
<dbReference type="STRING" id="1907666.DSM25559_3898"/>
<dbReference type="Proteomes" id="UP000187891">
    <property type="component" value="Unassembled WGS sequence"/>
</dbReference>
<feature type="domain" description="FecR protein" evidence="1">
    <location>
        <begin position="108"/>
        <end position="199"/>
    </location>
</feature>
<evidence type="ECO:0000259" key="1">
    <source>
        <dbReference type="Pfam" id="PF04773"/>
    </source>
</evidence>
<organism evidence="3 4">
    <name type="scientific">Agrobacterium rosae</name>
    <dbReference type="NCBI Taxonomy" id="1972867"/>
    <lineage>
        <taxon>Bacteria</taxon>
        <taxon>Pseudomonadati</taxon>
        <taxon>Pseudomonadota</taxon>
        <taxon>Alphaproteobacteria</taxon>
        <taxon>Hyphomicrobiales</taxon>
        <taxon>Rhizobiaceae</taxon>
        <taxon>Rhizobium/Agrobacterium group</taxon>
        <taxon>Agrobacterium</taxon>
    </lineage>
</organism>
<dbReference type="RefSeq" id="WP_077122046.1">
    <property type="nucleotide sequence ID" value="NZ_CP133552.1"/>
</dbReference>
<name>A0A1R3TYJ4_9HYPH</name>
<dbReference type="Pfam" id="PF04773">
    <property type="entry name" value="FecR"/>
    <property type="match status" value="1"/>
</dbReference>
<dbReference type="Gene3D" id="2.60.120.1440">
    <property type="match status" value="1"/>
</dbReference>
<dbReference type="AlphaFoldDB" id="A0A1R3TYJ4"/>
<evidence type="ECO:0000259" key="2">
    <source>
        <dbReference type="Pfam" id="PF16220"/>
    </source>
</evidence>
<dbReference type="GO" id="GO:0016989">
    <property type="term" value="F:sigma factor antagonist activity"/>
    <property type="evidence" value="ECO:0007669"/>
    <property type="project" value="TreeGrafter"/>
</dbReference>
<feature type="domain" description="FecR N-terminal" evidence="2">
    <location>
        <begin position="21"/>
        <end position="61"/>
    </location>
</feature>
<sequence>MQDFSIHEHCPDNDPEISRCAAEWFALLLDESATPIDRANFRVWLEQSPAHAKAYAELERLWLGASALPEVSDPTSFKRRKILKSGGALVILTAAGLGTNAYLGQQADYRTGVGETARFTLPDGSIAELSTGSAISLNFTAGQRQVILQKGEAFFTVSPDVARPFSVDCRDLRATALGTQFSVGIHEEGIVVAVAEHTVKVSSSSQEQVVREGQSVLFANDKLSAPSQMDIETKLSWRGGKLVFISAPFEDVVATLSKWRYGKMIVMDRALARRPISIIVDVRRAGRILESLENGLPIRIASYSPLLTLIYPQ</sequence>